<feature type="transmembrane region" description="Helical" evidence="8">
    <location>
        <begin position="436"/>
        <end position="462"/>
    </location>
</feature>
<dbReference type="RefSeq" id="XP_019626314.1">
    <property type="nucleotide sequence ID" value="XM_019770755.1"/>
</dbReference>
<dbReference type="GO" id="GO:0009986">
    <property type="term" value="C:cell surface"/>
    <property type="evidence" value="ECO:0007669"/>
    <property type="project" value="TreeGrafter"/>
</dbReference>
<reference evidence="11 12" key="1">
    <citation type="submission" date="2025-04" db="UniProtKB">
        <authorList>
            <consortium name="RefSeq"/>
        </authorList>
    </citation>
    <scope>IDENTIFICATION</scope>
    <source>
        <tissue evidence="11 12">Gonad</tissue>
    </source>
</reference>
<dbReference type="InterPro" id="IPR008795">
    <property type="entry name" value="Prominin"/>
</dbReference>
<sequence>MSVDTRNLFRTFCFIITLLLGLAAAQTTNNPGTKQQTTRDPSQLDFGSLPQVEYVTTTDYSAGGLDGYYKLMSGFLSLVSPRDVKYEWIELAMQGRAQEIYKEPTKVVLYSLGWAICAAIGILFIVIMPIVGLCFCCCRCCGNCGGKMQQTVRDSMVCKRRVFEVFLFVVTILIAVGMVFAFLCNDALSTSVTQANTTISGTFQNVRKYFNNTKTQLDYIVDQYDTMSGAVNYDLDNIDQTLGVAVRERLRPEVGTAVNQLVDMINTVEPTKMALLEVQRALGQLQTGAQDLNSALADQRTTLNNTLNFCDPTDSVCVNLRNEVNQLSPGGDFSALTDVNTELDAVNTLLSSYDIPAIADMANSAFEGIPNRVQNYSTDVVADVKKLLADNKDVFANLSASLDGQVKVIANNTEVYQDVATQYLMKFVVPNNMYRWYAGLGLCCLVLLVVVFNLLGLIFGLCSYNSDHTPTTRTCGSTTGGNLLMSSVGFAFLFCWLLMLLVTIFFLVGSPMERFVCRPLETQEIFAETIDKPYFLKTPLSSNNNDTQSGTPAPSPKYLLGQLLLQDDQIPLKAGDILRNCSDNKGLLAVLQLDRYSFGGTDTSDLLDQINNINIDDQLDTLDVDFSTVKVLDQDTRDSMTDFRDSGVSNIDFDAYLAEVNKGLTQVDLPTYAQGLRTAADNFQEGSNVINGVRNNADRIDQLQTTKVVPLLDDVDKLKTNIQQLKRTVSDLQTSIDALLASAQNAETYLQTQGGDAVKDEAKTYANQLLGYAQQYADWIMVRFNEDFGGCKPVSDAYQSVVLLLCSYFLDAFNGFWFGLGWCLLFYVPSMIFGVKLAKHYRRMDYETGYDDYDYRYENVPMSNATTPSPGFQKAFFFNPSRVRESDL</sequence>
<dbReference type="RefSeq" id="XP_019626315.1">
    <property type="nucleotide sequence ID" value="XM_019770756.1"/>
</dbReference>
<dbReference type="GO" id="GO:0005929">
    <property type="term" value="C:cilium"/>
    <property type="evidence" value="ECO:0007669"/>
    <property type="project" value="TreeGrafter"/>
</dbReference>
<dbReference type="Proteomes" id="UP000515135">
    <property type="component" value="Unplaced"/>
</dbReference>
<dbReference type="AlphaFoldDB" id="A0A6P4Z9K5"/>
<evidence type="ECO:0000256" key="5">
    <source>
        <dbReference type="ARBA" id="ARBA00023136"/>
    </source>
</evidence>
<organism evidence="10 13">
    <name type="scientific">Branchiostoma belcheri</name>
    <name type="common">Amphioxus</name>
    <dbReference type="NCBI Taxonomy" id="7741"/>
    <lineage>
        <taxon>Eukaryota</taxon>
        <taxon>Metazoa</taxon>
        <taxon>Chordata</taxon>
        <taxon>Cephalochordata</taxon>
        <taxon>Leptocardii</taxon>
        <taxon>Amphioxiformes</taxon>
        <taxon>Branchiostomatidae</taxon>
        <taxon>Branchiostoma</taxon>
    </lineage>
</organism>
<protein>
    <submittedName>
        <fullName evidence="11 12">Prominin-1-A-like isoform X1</fullName>
    </submittedName>
    <submittedName>
        <fullName evidence="13">Prominin-1-A-like isoform X2</fullName>
    </submittedName>
</protein>
<feature type="signal peptide" evidence="9">
    <location>
        <begin position="1"/>
        <end position="25"/>
    </location>
</feature>
<evidence type="ECO:0000313" key="11">
    <source>
        <dbReference type="RefSeq" id="XP_019626314.1"/>
    </source>
</evidence>
<dbReference type="Pfam" id="PF05478">
    <property type="entry name" value="Prominin"/>
    <property type="match status" value="1"/>
</dbReference>
<comment type="similarity">
    <text evidence="2">Belongs to the prominin family.</text>
</comment>
<feature type="transmembrane region" description="Helical" evidence="8">
    <location>
        <begin position="815"/>
        <end position="835"/>
    </location>
</feature>
<evidence type="ECO:0000256" key="2">
    <source>
        <dbReference type="ARBA" id="ARBA00006058"/>
    </source>
</evidence>
<dbReference type="RefSeq" id="XP_019626316.1">
    <property type="nucleotide sequence ID" value="XM_019770757.1"/>
</dbReference>
<evidence type="ECO:0000256" key="1">
    <source>
        <dbReference type="ARBA" id="ARBA00004475"/>
    </source>
</evidence>
<keyword evidence="9" id="KW-0732">Signal</keyword>
<feature type="transmembrane region" description="Helical" evidence="8">
    <location>
        <begin position="162"/>
        <end position="183"/>
    </location>
</feature>
<keyword evidence="10" id="KW-1185">Reference proteome</keyword>
<keyword evidence="4 8" id="KW-1133">Transmembrane helix</keyword>
<feature type="transmembrane region" description="Helical" evidence="8">
    <location>
        <begin position="112"/>
        <end position="141"/>
    </location>
</feature>
<evidence type="ECO:0000256" key="8">
    <source>
        <dbReference type="SAM" id="Phobius"/>
    </source>
</evidence>
<gene>
    <name evidence="11 12 13" type="primary">LOC109471442</name>
</gene>
<keyword evidence="5 8" id="KW-0472">Membrane</keyword>
<dbReference type="OrthoDB" id="6229420at2759"/>
<dbReference type="GO" id="GO:0071914">
    <property type="term" value="C:prominosome"/>
    <property type="evidence" value="ECO:0007669"/>
    <property type="project" value="TreeGrafter"/>
</dbReference>
<dbReference type="PANTHER" id="PTHR22730:SF1">
    <property type="entry name" value="PROMININ-LIKE PROTEIN"/>
    <property type="match status" value="1"/>
</dbReference>
<evidence type="ECO:0000256" key="4">
    <source>
        <dbReference type="ARBA" id="ARBA00022989"/>
    </source>
</evidence>
<dbReference type="KEGG" id="bbel:109471442"/>
<evidence type="ECO:0000313" key="12">
    <source>
        <dbReference type="RefSeq" id="XP_019626315.1"/>
    </source>
</evidence>
<dbReference type="GO" id="GO:0015485">
    <property type="term" value="F:cholesterol binding"/>
    <property type="evidence" value="ECO:0007669"/>
    <property type="project" value="TreeGrafter"/>
</dbReference>
<evidence type="ECO:0000256" key="9">
    <source>
        <dbReference type="SAM" id="SignalP"/>
    </source>
</evidence>
<dbReference type="GeneID" id="109471442"/>
<comment type="subcellular location">
    <subcellularLocation>
        <location evidence="1">Cell projection</location>
        <location evidence="1">Microvillus membrane</location>
        <topology evidence="1">Multi-pass membrane protein</topology>
    </subcellularLocation>
</comment>
<feature type="chain" id="PRO_5044647635" evidence="9">
    <location>
        <begin position="26"/>
        <end position="888"/>
    </location>
</feature>
<evidence type="ECO:0000313" key="13">
    <source>
        <dbReference type="RefSeq" id="XP_019626316.1"/>
    </source>
</evidence>
<accession>A0A6P4Z9K5</accession>
<name>A0A6P4Z9K5_BRABE</name>
<keyword evidence="7" id="KW-0175">Coiled coil</keyword>
<keyword evidence="3 8" id="KW-0812">Transmembrane</keyword>
<evidence type="ECO:0000313" key="10">
    <source>
        <dbReference type="Proteomes" id="UP000515135"/>
    </source>
</evidence>
<feature type="transmembrane region" description="Helical" evidence="8">
    <location>
        <begin position="483"/>
        <end position="508"/>
    </location>
</feature>
<proteinExistence type="inferred from homology"/>
<evidence type="ECO:0000256" key="3">
    <source>
        <dbReference type="ARBA" id="ARBA00022692"/>
    </source>
</evidence>
<feature type="coiled-coil region" evidence="7">
    <location>
        <begin position="715"/>
        <end position="742"/>
    </location>
</feature>
<evidence type="ECO:0000256" key="7">
    <source>
        <dbReference type="SAM" id="Coils"/>
    </source>
</evidence>
<dbReference type="GO" id="GO:0031528">
    <property type="term" value="C:microvillus membrane"/>
    <property type="evidence" value="ECO:0007669"/>
    <property type="project" value="UniProtKB-SubCell"/>
</dbReference>
<dbReference type="GO" id="GO:0016324">
    <property type="term" value="C:apical plasma membrane"/>
    <property type="evidence" value="ECO:0007669"/>
    <property type="project" value="TreeGrafter"/>
</dbReference>
<keyword evidence="6" id="KW-0325">Glycoprotein</keyword>
<dbReference type="PANTHER" id="PTHR22730">
    <property type="entry name" value="PROMININ PROM PROTEIN"/>
    <property type="match status" value="1"/>
</dbReference>
<evidence type="ECO:0000256" key="6">
    <source>
        <dbReference type="ARBA" id="ARBA00023180"/>
    </source>
</evidence>